<name>A0A4Q9PW08_9APHY</name>
<evidence type="ECO:0000256" key="3">
    <source>
        <dbReference type="PROSITE-ProRule" id="PRU00267"/>
    </source>
</evidence>
<evidence type="ECO:0000313" key="5">
    <source>
        <dbReference type="EMBL" id="TBU26363.1"/>
    </source>
</evidence>
<proteinExistence type="predicted"/>
<dbReference type="EMBL" id="ML143447">
    <property type="protein sequence ID" value="TBU26363.1"/>
    <property type="molecule type" value="Genomic_DNA"/>
</dbReference>
<dbReference type="GO" id="GO:0005634">
    <property type="term" value="C:nucleus"/>
    <property type="evidence" value="ECO:0007669"/>
    <property type="project" value="UniProtKB-UniRule"/>
</dbReference>
<dbReference type="SMART" id="SM00398">
    <property type="entry name" value="HMG"/>
    <property type="match status" value="1"/>
</dbReference>
<dbReference type="PROSITE" id="PS50118">
    <property type="entry name" value="HMG_BOX_2"/>
    <property type="match status" value="1"/>
</dbReference>
<keyword evidence="2 3" id="KW-0539">Nucleus</keyword>
<dbReference type="Gene3D" id="1.10.30.10">
    <property type="entry name" value="High mobility group box domain"/>
    <property type="match status" value="1"/>
</dbReference>
<feature type="non-terminal residue" evidence="6">
    <location>
        <position position="73"/>
    </location>
</feature>
<feature type="non-terminal residue" evidence="6">
    <location>
        <position position="1"/>
    </location>
</feature>
<dbReference type="PANTHER" id="PTHR45789:SF2">
    <property type="entry name" value="FI18025P1"/>
    <property type="match status" value="1"/>
</dbReference>
<keyword evidence="7" id="KW-1185">Reference proteome</keyword>
<dbReference type="Proteomes" id="UP000292082">
    <property type="component" value="Unassembled WGS sequence"/>
</dbReference>
<dbReference type="InterPro" id="IPR009071">
    <property type="entry name" value="HMG_box_dom"/>
</dbReference>
<dbReference type="PANTHER" id="PTHR45789">
    <property type="entry name" value="FI18025P1"/>
    <property type="match status" value="1"/>
</dbReference>
<dbReference type="CDD" id="cd01389">
    <property type="entry name" value="HMG-box_ROX1-like"/>
    <property type="match status" value="1"/>
</dbReference>
<keyword evidence="1 3" id="KW-0238">DNA-binding</keyword>
<dbReference type="GO" id="GO:0000981">
    <property type="term" value="F:DNA-binding transcription factor activity, RNA polymerase II-specific"/>
    <property type="evidence" value="ECO:0007669"/>
    <property type="project" value="TreeGrafter"/>
</dbReference>
<gene>
    <name evidence="6" type="ORF">BD310DRAFT_765564</name>
    <name evidence="5" type="ORF">BD311DRAFT_602290</name>
</gene>
<evidence type="ECO:0000256" key="2">
    <source>
        <dbReference type="ARBA" id="ARBA00023242"/>
    </source>
</evidence>
<protein>
    <submittedName>
        <fullName evidence="6">High mobility group box domain-containing protein</fullName>
    </submittedName>
</protein>
<dbReference type="GO" id="GO:0000978">
    <property type="term" value="F:RNA polymerase II cis-regulatory region sequence-specific DNA binding"/>
    <property type="evidence" value="ECO:0007669"/>
    <property type="project" value="TreeGrafter"/>
</dbReference>
<dbReference type="EMBL" id="ML145120">
    <property type="protein sequence ID" value="TBU58832.1"/>
    <property type="molecule type" value="Genomic_DNA"/>
</dbReference>
<dbReference type="Proteomes" id="UP000292957">
    <property type="component" value="Unassembled WGS sequence"/>
</dbReference>
<dbReference type="SUPFAM" id="SSF47095">
    <property type="entry name" value="HMG-box"/>
    <property type="match status" value="1"/>
</dbReference>
<evidence type="ECO:0000256" key="1">
    <source>
        <dbReference type="ARBA" id="ARBA00023125"/>
    </source>
</evidence>
<feature type="DNA-binding region" description="HMG box" evidence="3">
    <location>
        <begin position="1"/>
        <end position="69"/>
    </location>
</feature>
<accession>A0A4Q9PW08</accession>
<sequence length="73" mass="8644">IPRPPNAFIIFRMSKCADFTDAGVESDHRIISKIFGELWKKMGPEERAPYVEEAKRRAREHKMKHPNYRFSPK</sequence>
<dbReference type="Pfam" id="PF00505">
    <property type="entry name" value="HMG_box"/>
    <property type="match status" value="1"/>
</dbReference>
<dbReference type="OMA" id="LHKEMYP"/>
<evidence type="ECO:0000259" key="4">
    <source>
        <dbReference type="PROSITE" id="PS50118"/>
    </source>
</evidence>
<dbReference type="AlphaFoldDB" id="A0A4Q9PW08"/>
<organism evidence="6 7">
    <name type="scientific">Dichomitus squalens</name>
    <dbReference type="NCBI Taxonomy" id="114155"/>
    <lineage>
        <taxon>Eukaryota</taxon>
        <taxon>Fungi</taxon>
        <taxon>Dikarya</taxon>
        <taxon>Basidiomycota</taxon>
        <taxon>Agaricomycotina</taxon>
        <taxon>Agaricomycetes</taxon>
        <taxon>Polyporales</taxon>
        <taxon>Polyporaceae</taxon>
        <taxon>Dichomitus</taxon>
    </lineage>
</organism>
<feature type="domain" description="HMG box" evidence="4">
    <location>
        <begin position="1"/>
        <end position="69"/>
    </location>
</feature>
<evidence type="ECO:0000313" key="7">
    <source>
        <dbReference type="Proteomes" id="UP000292082"/>
    </source>
</evidence>
<reference evidence="6 7" key="1">
    <citation type="submission" date="2019-01" db="EMBL/GenBank/DDBJ databases">
        <title>Draft genome sequences of three monokaryotic isolates of the white-rot basidiomycete fungus Dichomitus squalens.</title>
        <authorList>
            <consortium name="DOE Joint Genome Institute"/>
            <person name="Lopez S.C."/>
            <person name="Andreopoulos B."/>
            <person name="Pangilinan J."/>
            <person name="Lipzen A."/>
            <person name="Riley R."/>
            <person name="Ahrendt S."/>
            <person name="Ng V."/>
            <person name="Barry K."/>
            <person name="Daum C."/>
            <person name="Grigoriev I.V."/>
            <person name="Hilden K.S."/>
            <person name="Makela M.R."/>
            <person name="de Vries R.P."/>
        </authorList>
    </citation>
    <scope>NUCLEOTIDE SEQUENCE [LARGE SCALE GENOMIC DNA]</scope>
    <source>
        <strain evidence="6 7">CBS 464.89</strain>
        <strain evidence="5">OM18370.1</strain>
    </source>
</reference>
<dbReference type="InterPro" id="IPR051356">
    <property type="entry name" value="SOX/SOX-like_TF"/>
</dbReference>
<dbReference type="InterPro" id="IPR036910">
    <property type="entry name" value="HMG_box_dom_sf"/>
</dbReference>
<evidence type="ECO:0000313" key="6">
    <source>
        <dbReference type="EMBL" id="TBU58832.1"/>
    </source>
</evidence>
<dbReference type="OrthoDB" id="6247875at2759"/>